<feature type="domain" description="VOC" evidence="1">
    <location>
        <begin position="3"/>
        <end position="129"/>
    </location>
</feature>
<dbReference type="EMBL" id="MUHB01000007">
    <property type="protein sequence ID" value="OXB06075.1"/>
    <property type="molecule type" value="Genomic_DNA"/>
</dbReference>
<dbReference type="AlphaFoldDB" id="A0AB36P5A9"/>
<keyword evidence="2" id="KW-0223">Dioxygenase</keyword>
<keyword evidence="4" id="KW-1185">Reference proteome</keyword>
<dbReference type="Pfam" id="PF00903">
    <property type="entry name" value="Glyoxalase"/>
    <property type="match status" value="1"/>
</dbReference>
<comment type="caution">
    <text evidence="2">The sequence shown here is derived from an EMBL/GenBank/DDBJ whole genome shotgun (WGS) entry which is preliminary data.</text>
</comment>
<dbReference type="PROSITE" id="PS51819">
    <property type="entry name" value="VOC"/>
    <property type="match status" value="1"/>
</dbReference>
<accession>A0AB36P5A9</accession>
<sequence length="136" mass="15300">MTKQIWLNLPVKEVAKSKAFFSKIGFSFNEKHDTPSSTCMIVGEGKFAVMLFEESLFASFSQNKLTDTKSSSEILISIDAESKEEVDQFTEKVKEAGGTVFSKPAESQGWMYGSAFADLDGHRWNILYMDFSKMPK</sequence>
<keyword evidence="2" id="KW-0560">Oxidoreductase</keyword>
<dbReference type="GO" id="GO:0051213">
    <property type="term" value="F:dioxygenase activity"/>
    <property type="evidence" value="ECO:0007669"/>
    <property type="project" value="UniProtKB-KW"/>
</dbReference>
<dbReference type="PANTHER" id="PTHR36503:SF2">
    <property type="entry name" value="BLR2408 PROTEIN"/>
    <property type="match status" value="1"/>
</dbReference>
<organism evidence="2 5">
    <name type="scientific">Flavobacterium pectinovorum</name>
    <dbReference type="NCBI Taxonomy" id="29533"/>
    <lineage>
        <taxon>Bacteria</taxon>
        <taxon>Pseudomonadati</taxon>
        <taxon>Bacteroidota</taxon>
        <taxon>Flavobacteriia</taxon>
        <taxon>Flavobacteriales</taxon>
        <taxon>Flavobacteriaceae</taxon>
        <taxon>Flavobacterium</taxon>
    </lineage>
</organism>
<dbReference type="Proteomes" id="UP000184216">
    <property type="component" value="Unassembled WGS sequence"/>
</dbReference>
<gene>
    <name evidence="2" type="ORF">B0A72_08725</name>
    <name evidence="3" type="ORF">SAMN05444387_3517</name>
</gene>
<proteinExistence type="predicted"/>
<dbReference type="Proteomes" id="UP000198431">
    <property type="component" value="Unassembled WGS sequence"/>
</dbReference>
<dbReference type="EMBL" id="FRBX01000005">
    <property type="protein sequence ID" value="SHM94235.1"/>
    <property type="molecule type" value="Genomic_DNA"/>
</dbReference>
<protein>
    <submittedName>
        <fullName evidence="2">Extradiol dioxygenase</fullName>
    </submittedName>
</protein>
<evidence type="ECO:0000259" key="1">
    <source>
        <dbReference type="PROSITE" id="PS51819"/>
    </source>
</evidence>
<evidence type="ECO:0000313" key="4">
    <source>
        <dbReference type="Proteomes" id="UP000184216"/>
    </source>
</evidence>
<evidence type="ECO:0000313" key="5">
    <source>
        <dbReference type="Proteomes" id="UP000198431"/>
    </source>
</evidence>
<dbReference type="InterPro" id="IPR037523">
    <property type="entry name" value="VOC_core"/>
</dbReference>
<evidence type="ECO:0000313" key="2">
    <source>
        <dbReference type="EMBL" id="OXB06075.1"/>
    </source>
</evidence>
<dbReference type="RefSeq" id="WP_073396904.1">
    <property type="nucleotide sequence ID" value="NZ_FRBX01000005.1"/>
</dbReference>
<dbReference type="PANTHER" id="PTHR36503">
    <property type="entry name" value="BLR2520 PROTEIN"/>
    <property type="match status" value="1"/>
</dbReference>
<name>A0AB36P5A9_9FLAO</name>
<dbReference type="Gene3D" id="3.10.180.10">
    <property type="entry name" value="2,3-Dihydroxybiphenyl 1,2-Dioxygenase, domain 1"/>
    <property type="match status" value="1"/>
</dbReference>
<reference evidence="2 5" key="1">
    <citation type="submission" date="2016-11" db="EMBL/GenBank/DDBJ databases">
        <title>Whole genomes of Flavobacteriaceae.</title>
        <authorList>
            <person name="Stine C."/>
            <person name="Li C."/>
            <person name="Tadesse D."/>
        </authorList>
    </citation>
    <scope>NUCLEOTIDE SEQUENCE [LARGE SCALE GENOMIC DNA]</scope>
    <source>
        <strain evidence="2 5">ATCC 19366</strain>
    </source>
</reference>
<dbReference type="InterPro" id="IPR004360">
    <property type="entry name" value="Glyas_Fos-R_dOase_dom"/>
</dbReference>
<dbReference type="InterPro" id="IPR029068">
    <property type="entry name" value="Glyas_Bleomycin-R_OHBP_Dase"/>
</dbReference>
<evidence type="ECO:0000313" key="3">
    <source>
        <dbReference type="EMBL" id="SHM94235.1"/>
    </source>
</evidence>
<reference evidence="3 4" key="2">
    <citation type="submission" date="2016-11" db="EMBL/GenBank/DDBJ databases">
        <authorList>
            <person name="Varghese N."/>
            <person name="Submissions S."/>
        </authorList>
    </citation>
    <scope>NUCLEOTIDE SEQUENCE [LARGE SCALE GENOMIC DNA]</scope>
    <source>
        <strain evidence="3 4">DSM 6368</strain>
    </source>
</reference>
<dbReference type="SUPFAM" id="SSF54593">
    <property type="entry name" value="Glyoxalase/Bleomycin resistance protein/Dihydroxybiphenyl dioxygenase"/>
    <property type="match status" value="1"/>
</dbReference>